<proteinExistence type="predicted"/>
<reference evidence="9" key="1">
    <citation type="submission" date="2019-03" db="EMBL/GenBank/DDBJ databases">
        <title>Long read genome sequence of the mycoparasitic Pythium oligandrum ATCC 38472 isolated from sugarbeet rhizosphere.</title>
        <authorList>
            <person name="Gaulin E."/>
        </authorList>
    </citation>
    <scope>NUCLEOTIDE SEQUENCE</scope>
    <source>
        <strain evidence="9">ATCC 38472_TT</strain>
    </source>
</reference>
<keyword evidence="6 7" id="KW-0472">Membrane</keyword>
<keyword evidence="4 7" id="KW-1133">Transmembrane helix</keyword>
<evidence type="ECO:0000256" key="7">
    <source>
        <dbReference type="SAM" id="Phobius"/>
    </source>
</evidence>
<dbReference type="InterPro" id="IPR009617">
    <property type="entry name" value="Seipin"/>
</dbReference>
<dbReference type="GO" id="GO:0140042">
    <property type="term" value="P:lipid droplet formation"/>
    <property type="evidence" value="ECO:0007669"/>
    <property type="project" value="UniProtKB-ARBA"/>
</dbReference>
<feature type="transmembrane region" description="Helical" evidence="7">
    <location>
        <begin position="54"/>
        <end position="79"/>
    </location>
</feature>
<keyword evidence="5" id="KW-0443">Lipid metabolism</keyword>
<dbReference type="OrthoDB" id="3990054at2759"/>
<evidence type="ECO:0000256" key="1">
    <source>
        <dbReference type="ARBA" id="ARBA00004477"/>
    </source>
</evidence>
<feature type="chain" id="PRO_5035423937" description="Seipin" evidence="8">
    <location>
        <begin position="21"/>
        <end position="392"/>
    </location>
</feature>
<evidence type="ECO:0000256" key="5">
    <source>
        <dbReference type="ARBA" id="ARBA00023098"/>
    </source>
</evidence>
<dbReference type="CDD" id="cd23995">
    <property type="entry name" value="Seipin_BSCL2_like"/>
    <property type="match status" value="1"/>
</dbReference>
<name>A0A8K1C7V7_PYTOL</name>
<keyword evidence="2 7" id="KW-0812">Transmembrane</keyword>
<dbReference type="PANTHER" id="PTHR21212:SF0">
    <property type="entry name" value="SEIPIN"/>
    <property type="match status" value="1"/>
</dbReference>
<dbReference type="EMBL" id="SPLM01000113">
    <property type="protein sequence ID" value="TMW58069.1"/>
    <property type="molecule type" value="Genomic_DNA"/>
</dbReference>
<keyword evidence="10" id="KW-1185">Reference proteome</keyword>
<comment type="subcellular location">
    <subcellularLocation>
        <location evidence="1">Endoplasmic reticulum membrane</location>
        <topology evidence="1">Multi-pass membrane protein</topology>
    </subcellularLocation>
</comment>
<dbReference type="GO" id="GO:0006629">
    <property type="term" value="P:lipid metabolic process"/>
    <property type="evidence" value="ECO:0007669"/>
    <property type="project" value="UniProtKB-KW"/>
</dbReference>
<sequence>MKWPSLWNVALALLPAQLTGSMYEDDEARRETREEMVRALQSFSRSAAQWLLRLAQVLLGFSVLLVTATILYSVLYYLIIPSRLHEQEIFFDYGDHAALSLSPAARTAAPTLPTAYLNLLKPHHQWEFSPLVEMEPTDTRVLVPGVKYDVFVELEMPESQVNRDIGMFMLQTTLKSHDGEFLASSARSAIVKDSHSLVELVRVFSWLVPYALRVTEPSQTVRVLAVNGFKEGKQHPLTSVTLVLNHPAVQIYSARLTIIAQLAGVRYLMYHWSVSTAVLVILNFVFVEALGLLILYAYYNLPVPDTDDTRHKSPITTDQGKVFEQNRSGGIPPVHVERAMKEEPMETAELLNRASAGELLSALQEEEMQLRYRKSASEETMAAALAASLKDE</sequence>
<feature type="signal peptide" evidence="8">
    <location>
        <begin position="1"/>
        <end position="20"/>
    </location>
</feature>
<dbReference type="GO" id="GO:0005789">
    <property type="term" value="C:endoplasmic reticulum membrane"/>
    <property type="evidence" value="ECO:0007669"/>
    <property type="project" value="UniProtKB-SubCell"/>
</dbReference>
<dbReference type="AlphaFoldDB" id="A0A8K1C7V7"/>
<evidence type="ECO:0000256" key="8">
    <source>
        <dbReference type="SAM" id="SignalP"/>
    </source>
</evidence>
<evidence type="ECO:0008006" key="11">
    <source>
        <dbReference type="Google" id="ProtNLM"/>
    </source>
</evidence>
<evidence type="ECO:0000313" key="9">
    <source>
        <dbReference type="EMBL" id="TMW58069.1"/>
    </source>
</evidence>
<protein>
    <recommendedName>
        <fullName evidence="11">Seipin</fullName>
    </recommendedName>
</protein>
<keyword evidence="8" id="KW-0732">Signal</keyword>
<evidence type="ECO:0000313" key="10">
    <source>
        <dbReference type="Proteomes" id="UP000794436"/>
    </source>
</evidence>
<dbReference type="PANTHER" id="PTHR21212">
    <property type="entry name" value="BERNARDINELLI-SEIP CONGENITAL LIPODYSTROPHY 2 HOMOLOG BSCL2 PROTEIN"/>
    <property type="match status" value="1"/>
</dbReference>
<accession>A0A8K1C7V7</accession>
<evidence type="ECO:0000256" key="3">
    <source>
        <dbReference type="ARBA" id="ARBA00022824"/>
    </source>
</evidence>
<evidence type="ECO:0000256" key="2">
    <source>
        <dbReference type="ARBA" id="ARBA00022692"/>
    </source>
</evidence>
<gene>
    <name evidence="9" type="ORF">Poli38472_013543</name>
</gene>
<comment type="caution">
    <text evidence="9">The sequence shown here is derived from an EMBL/GenBank/DDBJ whole genome shotgun (WGS) entry which is preliminary data.</text>
</comment>
<evidence type="ECO:0000256" key="6">
    <source>
        <dbReference type="ARBA" id="ARBA00023136"/>
    </source>
</evidence>
<dbReference type="Pfam" id="PF06775">
    <property type="entry name" value="Seipin"/>
    <property type="match status" value="1"/>
</dbReference>
<dbReference type="Proteomes" id="UP000794436">
    <property type="component" value="Unassembled WGS sequence"/>
</dbReference>
<evidence type="ECO:0000256" key="4">
    <source>
        <dbReference type="ARBA" id="ARBA00022989"/>
    </source>
</evidence>
<feature type="transmembrane region" description="Helical" evidence="7">
    <location>
        <begin position="276"/>
        <end position="299"/>
    </location>
</feature>
<keyword evidence="3" id="KW-0256">Endoplasmic reticulum</keyword>
<organism evidence="9 10">
    <name type="scientific">Pythium oligandrum</name>
    <name type="common">Mycoparasitic fungus</name>
    <dbReference type="NCBI Taxonomy" id="41045"/>
    <lineage>
        <taxon>Eukaryota</taxon>
        <taxon>Sar</taxon>
        <taxon>Stramenopiles</taxon>
        <taxon>Oomycota</taxon>
        <taxon>Peronosporomycetes</taxon>
        <taxon>Pythiales</taxon>
        <taxon>Pythiaceae</taxon>
        <taxon>Pythium</taxon>
    </lineage>
</organism>